<reference evidence="1 2" key="1">
    <citation type="submission" date="2020-08" db="EMBL/GenBank/DDBJ databases">
        <title>Sequencing the genomes of 1000 actinobacteria strains.</title>
        <authorList>
            <person name="Klenk H.-P."/>
        </authorList>
    </citation>
    <scope>NUCLEOTIDE SEQUENCE [LARGE SCALE GENOMIC DNA]</scope>
    <source>
        <strain evidence="1 2">DSM 41654</strain>
    </source>
</reference>
<dbReference type="Proteomes" id="UP000540506">
    <property type="component" value="Unassembled WGS sequence"/>
</dbReference>
<dbReference type="RefSeq" id="WP_184941605.1">
    <property type="nucleotide sequence ID" value="NZ_JACHJV010000001.1"/>
</dbReference>
<accession>A0A7W7R8L7</accession>
<evidence type="ECO:0000313" key="2">
    <source>
        <dbReference type="Proteomes" id="UP000540506"/>
    </source>
</evidence>
<gene>
    <name evidence="1" type="ORF">FHR34_006374</name>
</gene>
<sequence>MTAAEPTAETNLLKPARGTVPSPLRVSTMDELEYGSVVLRFGRDLPAAVSKVYCRGITVTVPTGRSGTDLTLEPSLITTVVSKVEGEAQGAEWNVVRDTTDPNKAVFSLVPDTTAVFDGTWAVSFTLSGIEVNPSIGTVTLAIEEMTSTTGADGSYLKRTGEVEVKKGNDEFFFRSLHPRTVVINRGSTVDLLWEAPADNRIVYTMYYRKADGTEASDSVQANFVGRVWKSPVMDDNANFTLMAELDGLEYFLTTSLTVNNPNIVVNDITTSGNVTVDPGVDGYIWLKTGRFNTSAGANVNLYGDLAVTKIKATDTAKGLIKLEDSIEQTAGDITTSGNVTVDPGADGYIWLKTGRFDTAAEATVNLFGALNANGGLTMGEGTNITIPQGGGELVVADAFVAKSNKPYWSSPKVEIGAAGVPIEGGIAINGKVNATTVTVGGGGIAVNGHLTMAKNTVLTARKMSIFYGSMRITGPFTPETDGLVFGFGNSNEVNVNGGGMSAPTAMSKDTKDSIVVPVKMNQPVSLSRYDSGSWYYLPFGRYSAP</sequence>
<protein>
    <submittedName>
        <fullName evidence="1">Uncharacterized protein</fullName>
    </submittedName>
</protein>
<proteinExistence type="predicted"/>
<organism evidence="1 2">
    <name type="scientific">Kitasatospora kifunensis</name>
    <name type="common">Streptomyces kifunensis</name>
    <dbReference type="NCBI Taxonomy" id="58351"/>
    <lineage>
        <taxon>Bacteria</taxon>
        <taxon>Bacillati</taxon>
        <taxon>Actinomycetota</taxon>
        <taxon>Actinomycetes</taxon>
        <taxon>Kitasatosporales</taxon>
        <taxon>Streptomycetaceae</taxon>
        <taxon>Kitasatospora</taxon>
    </lineage>
</organism>
<dbReference type="EMBL" id="JACHJV010000001">
    <property type="protein sequence ID" value="MBB4927381.1"/>
    <property type="molecule type" value="Genomic_DNA"/>
</dbReference>
<name>A0A7W7R8L7_KITKI</name>
<keyword evidence="2" id="KW-1185">Reference proteome</keyword>
<comment type="caution">
    <text evidence="1">The sequence shown here is derived from an EMBL/GenBank/DDBJ whole genome shotgun (WGS) entry which is preliminary data.</text>
</comment>
<dbReference type="AlphaFoldDB" id="A0A7W7R8L7"/>
<evidence type="ECO:0000313" key="1">
    <source>
        <dbReference type="EMBL" id="MBB4927381.1"/>
    </source>
</evidence>